<gene>
    <name evidence="1" type="ORF">LCY76_19465</name>
</gene>
<organism evidence="1 2">
    <name type="scientific">Fictibacillus marinisediminis</name>
    <dbReference type="NCBI Taxonomy" id="2878389"/>
    <lineage>
        <taxon>Bacteria</taxon>
        <taxon>Bacillati</taxon>
        <taxon>Bacillota</taxon>
        <taxon>Bacilli</taxon>
        <taxon>Bacillales</taxon>
        <taxon>Fictibacillaceae</taxon>
        <taxon>Fictibacillus</taxon>
    </lineage>
</organism>
<dbReference type="EMBL" id="JAIWJX010000002">
    <property type="protein sequence ID" value="MCK6258750.1"/>
    <property type="molecule type" value="Genomic_DNA"/>
</dbReference>
<reference evidence="1" key="1">
    <citation type="submission" date="2021-09" db="EMBL/GenBank/DDBJ databases">
        <title>Genome analysis of Fictibacillus sp. KIGAM418 isolated from marine sediment.</title>
        <authorList>
            <person name="Seo M.-J."/>
            <person name="Cho E.-S."/>
            <person name="Hwang C.Y."/>
        </authorList>
    </citation>
    <scope>NUCLEOTIDE SEQUENCE</scope>
    <source>
        <strain evidence="1">KIGAM418</strain>
    </source>
</reference>
<name>A0A9X1XGS8_9BACL</name>
<evidence type="ECO:0000313" key="1">
    <source>
        <dbReference type="EMBL" id="MCK6258750.1"/>
    </source>
</evidence>
<dbReference type="Pfam" id="PF03692">
    <property type="entry name" value="CxxCxxCC"/>
    <property type="match status" value="1"/>
</dbReference>
<dbReference type="Proteomes" id="UP001139011">
    <property type="component" value="Unassembled WGS sequence"/>
</dbReference>
<dbReference type="AlphaFoldDB" id="A0A9X1XGS8"/>
<evidence type="ECO:0000313" key="2">
    <source>
        <dbReference type="Proteomes" id="UP001139011"/>
    </source>
</evidence>
<protein>
    <submittedName>
        <fullName evidence="1">YkgJ family cysteine cluster protein</fullName>
    </submittedName>
</protein>
<dbReference type="InterPro" id="IPR005358">
    <property type="entry name" value="Puta_zinc/iron-chelating_dom"/>
</dbReference>
<dbReference type="RefSeq" id="WP_248253992.1">
    <property type="nucleotide sequence ID" value="NZ_JAIWJX010000002.1"/>
</dbReference>
<accession>A0A9X1XGS8</accession>
<sequence length="117" mass="13527">MENTLPCKGCRGLCCGPVAITEAELKKIKKKVKTMPRKLRSKLENQNRYYGTCIFYDLDQDKCGIYSARPEVCQKFGFYKSLVCFKRPELAVKEDPSLNRRVPAGMLSVDYTWKDFK</sequence>
<comment type="caution">
    <text evidence="1">The sequence shown here is derived from an EMBL/GenBank/DDBJ whole genome shotgun (WGS) entry which is preliminary data.</text>
</comment>
<proteinExistence type="predicted"/>
<keyword evidence="2" id="KW-1185">Reference proteome</keyword>